<evidence type="ECO:0000256" key="1">
    <source>
        <dbReference type="SAM" id="SignalP"/>
    </source>
</evidence>
<accession>A0A1Y6BQ78</accession>
<protein>
    <recommendedName>
        <fullName evidence="4">Lipoprotein</fullName>
    </recommendedName>
</protein>
<dbReference type="AlphaFoldDB" id="A0A1Y6BQ78"/>
<dbReference type="EMBL" id="FXAG01000009">
    <property type="protein sequence ID" value="SMF22622.1"/>
    <property type="molecule type" value="Genomic_DNA"/>
</dbReference>
<dbReference type="Proteomes" id="UP000192920">
    <property type="component" value="Unassembled WGS sequence"/>
</dbReference>
<sequence>MNYKKLTAMCVTLLGLSAPSFGCTFTWHHYGPDQVNDLIKAKIGSAVSDEYCKKYNAKYEIVVMSDTYVNSQRALAHVSVGLRKRGSNIFPSNRFSAYKFEDGDFVIGKGYSLASALAIDTVMDVMSDLKSYTN</sequence>
<reference evidence="3" key="1">
    <citation type="submission" date="2017-04" db="EMBL/GenBank/DDBJ databases">
        <authorList>
            <person name="Varghese N."/>
            <person name="Submissions S."/>
        </authorList>
    </citation>
    <scope>NUCLEOTIDE SEQUENCE [LARGE SCALE GENOMIC DNA]</scope>
    <source>
        <strain evidence="3">DSM 22618</strain>
    </source>
</reference>
<evidence type="ECO:0008006" key="4">
    <source>
        <dbReference type="Google" id="ProtNLM"/>
    </source>
</evidence>
<keyword evidence="3" id="KW-1185">Reference proteome</keyword>
<proteinExistence type="predicted"/>
<feature type="chain" id="PRO_5013277829" description="Lipoprotein" evidence="1">
    <location>
        <begin position="23"/>
        <end position="134"/>
    </location>
</feature>
<feature type="signal peptide" evidence="1">
    <location>
        <begin position="1"/>
        <end position="22"/>
    </location>
</feature>
<name>A0A1Y6BQ78_9NEIS</name>
<evidence type="ECO:0000313" key="2">
    <source>
        <dbReference type="EMBL" id="SMF22622.1"/>
    </source>
</evidence>
<organism evidence="2 3">
    <name type="scientific">Pseudogulbenkiania subflava DSM 22618</name>
    <dbReference type="NCBI Taxonomy" id="1123014"/>
    <lineage>
        <taxon>Bacteria</taxon>
        <taxon>Pseudomonadati</taxon>
        <taxon>Pseudomonadota</taxon>
        <taxon>Betaproteobacteria</taxon>
        <taxon>Neisseriales</taxon>
        <taxon>Chromobacteriaceae</taxon>
        <taxon>Pseudogulbenkiania</taxon>
    </lineage>
</organism>
<gene>
    <name evidence="2" type="ORF">SAMN02745746_01987</name>
</gene>
<keyword evidence="1" id="KW-0732">Signal</keyword>
<evidence type="ECO:0000313" key="3">
    <source>
        <dbReference type="Proteomes" id="UP000192920"/>
    </source>
</evidence>